<accession>A0A166AGU6</accession>
<dbReference type="EMBL" id="KV428144">
    <property type="protein sequence ID" value="KZT35308.1"/>
    <property type="molecule type" value="Genomic_DNA"/>
</dbReference>
<keyword evidence="2" id="KW-1185">Reference proteome</keyword>
<reference evidence="1 2" key="1">
    <citation type="journal article" date="2016" name="Mol. Biol. Evol.">
        <title>Comparative Genomics of Early-Diverging Mushroom-Forming Fungi Provides Insights into the Origins of Lignocellulose Decay Capabilities.</title>
        <authorList>
            <person name="Nagy L.G."/>
            <person name="Riley R."/>
            <person name="Tritt A."/>
            <person name="Adam C."/>
            <person name="Daum C."/>
            <person name="Floudas D."/>
            <person name="Sun H."/>
            <person name="Yadav J.S."/>
            <person name="Pangilinan J."/>
            <person name="Larsson K.H."/>
            <person name="Matsuura K."/>
            <person name="Barry K."/>
            <person name="Labutti K."/>
            <person name="Kuo R."/>
            <person name="Ohm R.A."/>
            <person name="Bhattacharya S.S."/>
            <person name="Shirouzu T."/>
            <person name="Yoshinaga Y."/>
            <person name="Martin F.M."/>
            <person name="Grigoriev I.V."/>
            <person name="Hibbett D.S."/>
        </authorList>
    </citation>
    <scope>NUCLEOTIDE SEQUENCE [LARGE SCALE GENOMIC DNA]</scope>
    <source>
        <strain evidence="1 2">HHB10207 ss-3</strain>
    </source>
</reference>
<evidence type="ECO:0000313" key="1">
    <source>
        <dbReference type="EMBL" id="KZT35308.1"/>
    </source>
</evidence>
<dbReference type="AlphaFoldDB" id="A0A166AGU6"/>
<sequence length="197" mass="21934">MKAVLHALPRSITMVNSRHWPRLRASSSHTGSHQTFSSSEGLGVGGNLVIDTQRQVYCRGWARPPLDHAKKMRSGYIRYGLTDYLDTYSPSTSKRTTQRSGDGRTPIPCQAVLLCCNLLLFFEHHGGTRLNALCEIYVRKLVILLNVIGFEYIAHGLKSTTFISMYRQTGLSESCAPVRSRYTDVAGATFESTCMSP</sequence>
<dbReference type="Proteomes" id="UP000076798">
    <property type="component" value="Unassembled WGS sequence"/>
</dbReference>
<gene>
    <name evidence="1" type="ORF">SISSUDRAFT_185375</name>
</gene>
<organism evidence="1 2">
    <name type="scientific">Sistotremastrum suecicum HHB10207 ss-3</name>
    <dbReference type="NCBI Taxonomy" id="1314776"/>
    <lineage>
        <taxon>Eukaryota</taxon>
        <taxon>Fungi</taxon>
        <taxon>Dikarya</taxon>
        <taxon>Basidiomycota</taxon>
        <taxon>Agaricomycotina</taxon>
        <taxon>Agaricomycetes</taxon>
        <taxon>Sistotremastrales</taxon>
        <taxon>Sistotremastraceae</taxon>
        <taxon>Sistotremastrum</taxon>
    </lineage>
</organism>
<protein>
    <submittedName>
        <fullName evidence="1">Uncharacterized protein</fullName>
    </submittedName>
</protein>
<evidence type="ECO:0000313" key="2">
    <source>
        <dbReference type="Proteomes" id="UP000076798"/>
    </source>
</evidence>
<name>A0A166AGU6_9AGAM</name>
<proteinExistence type="predicted"/>